<evidence type="ECO:0008006" key="9">
    <source>
        <dbReference type="Google" id="ProtNLM"/>
    </source>
</evidence>
<dbReference type="InterPro" id="IPR012967">
    <property type="entry name" value="COMT_dimerisation"/>
</dbReference>
<evidence type="ECO:0000259" key="5">
    <source>
        <dbReference type="Pfam" id="PF00891"/>
    </source>
</evidence>
<dbReference type="FunFam" id="1.10.10.10:FF:000357">
    <property type="entry name" value="Caffeic acid 3-O-methyltransferase"/>
    <property type="match status" value="1"/>
</dbReference>
<dbReference type="InterPro" id="IPR001077">
    <property type="entry name" value="COMT_C"/>
</dbReference>
<keyword evidence="2" id="KW-0808">Transferase</keyword>
<dbReference type="InterPro" id="IPR016461">
    <property type="entry name" value="COMT-like"/>
</dbReference>
<dbReference type="InterPro" id="IPR036390">
    <property type="entry name" value="WH_DNA-bd_sf"/>
</dbReference>
<organism evidence="7 8">
    <name type="scientific">Musa balbisiana</name>
    <name type="common">Banana</name>
    <dbReference type="NCBI Taxonomy" id="52838"/>
    <lineage>
        <taxon>Eukaryota</taxon>
        <taxon>Viridiplantae</taxon>
        <taxon>Streptophyta</taxon>
        <taxon>Embryophyta</taxon>
        <taxon>Tracheophyta</taxon>
        <taxon>Spermatophyta</taxon>
        <taxon>Magnoliopsida</taxon>
        <taxon>Liliopsida</taxon>
        <taxon>Zingiberales</taxon>
        <taxon>Musaceae</taxon>
        <taxon>Musa</taxon>
    </lineage>
</organism>
<sequence length="362" mass="39711">MGSIKNVLQLTPEEDEEAFLYALNLAGGSVLPMTLMVAVELKLLEAIVSAGPGSVLSAAEIAAQLPTENPQTAVMVDRILRLLATFRVVSCTVEAGDGGRSLRKYGAAPVCKYLTKNEDGVSITPLGLMVLDKVFMDCWCYLKDAVLEGVIPFNKAYGMTAFEYMGTDARFNRVFNEAMRSHSTILIRKLLLIYRGFNDVKVLVDVGGGTGGTLRLIISEHPHIKGVNFDLPHVISDAPPCPGIENVSGNMFESVPTGDAIFIKWILHDWTDEHCLKLLKNCWEALPQNGKVIVVESIVPVLPKPTPEAQNVCIVDIVMLTANPGGRERTEEEFQDLAREAGFSKFNFTYVFAGSWIIEFTK</sequence>
<reference evidence="7 8" key="1">
    <citation type="journal article" date="2019" name="Nat. Plants">
        <title>Genome sequencing of Musa balbisiana reveals subgenome evolution and function divergence in polyploid bananas.</title>
        <authorList>
            <person name="Yao X."/>
        </authorList>
    </citation>
    <scope>NUCLEOTIDE SEQUENCE [LARGE SCALE GENOMIC DNA]</scope>
    <source>
        <strain evidence="8">cv. DH-PKW</strain>
        <tissue evidence="7">Leaves</tissue>
    </source>
</reference>
<dbReference type="InterPro" id="IPR036388">
    <property type="entry name" value="WH-like_DNA-bd_sf"/>
</dbReference>
<keyword evidence="1" id="KW-0489">Methyltransferase</keyword>
<feature type="domain" description="O-methyltransferase dimerisation" evidence="6">
    <location>
        <begin position="24"/>
        <end position="116"/>
    </location>
</feature>
<dbReference type="PROSITE" id="PS51683">
    <property type="entry name" value="SAM_OMT_II"/>
    <property type="match status" value="1"/>
</dbReference>
<dbReference type="AlphaFoldDB" id="A0A4S8IHP5"/>
<dbReference type="GO" id="GO:0008171">
    <property type="term" value="F:O-methyltransferase activity"/>
    <property type="evidence" value="ECO:0007669"/>
    <property type="project" value="InterPro"/>
</dbReference>
<dbReference type="GO" id="GO:0032259">
    <property type="term" value="P:methylation"/>
    <property type="evidence" value="ECO:0007669"/>
    <property type="project" value="UniProtKB-KW"/>
</dbReference>
<dbReference type="Gene3D" id="1.10.10.10">
    <property type="entry name" value="Winged helix-like DNA-binding domain superfamily/Winged helix DNA-binding domain"/>
    <property type="match status" value="1"/>
</dbReference>
<evidence type="ECO:0000256" key="2">
    <source>
        <dbReference type="ARBA" id="ARBA00022679"/>
    </source>
</evidence>
<dbReference type="Pfam" id="PF00891">
    <property type="entry name" value="Methyltransf_2"/>
    <property type="match status" value="1"/>
</dbReference>
<evidence type="ECO:0000256" key="1">
    <source>
        <dbReference type="ARBA" id="ARBA00022603"/>
    </source>
</evidence>
<dbReference type="PANTHER" id="PTHR11746">
    <property type="entry name" value="O-METHYLTRANSFERASE"/>
    <property type="match status" value="1"/>
</dbReference>
<feature type="domain" description="O-methyltransferase C-terminal" evidence="5">
    <location>
        <begin position="139"/>
        <end position="344"/>
    </location>
</feature>
<feature type="active site" description="Proton acceptor" evidence="4">
    <location>
        <position position="268"/>
    </location>
</feature>
<evidence type="ECO:0000256" key="3">
    <source>
        <dbReference type="ARBA" id="ARBA00022691"/>
    </source>
</evidence>
<dbReference type="SUPFAM" id="SSF46785">
    <property type="entry name" value="Winged helix' DNA-binding domain"/>
    <property type="match status" value="1"/>
</dbReference>
<keyword evidence="3" id="KW-0949">S-adenosyl-L-methionine</keyword>
<dbReference type="InterPro" id="IPR029063">
    <property type="entry name" value="SAM-dependent_MTases_sf"/>
</dbReference>
<evidence type="ECO:0000313" key="7">
    <source>
        <dbReference type="EMBL" id="THU47858.1"/>
    </source>
</evidence>
<protein>
    <recommendedName>
        <fullName evidence="9">O-methyltransferase domain-containing protein</fullName>
    </recommendedName>
</protein>
<keyword evidence="8" id="KW-1185">Reference proteome</keyword>
<dbReference type="Gene3D" id="3.40.50.150">
    <property type="entry name" value="Vaccinia Virus protein VP39"/>
    <property type="match status" value="1"/>
</dbReference>
<accession>A0A4S8IHP5</accession>
<name>A0A4S8IHP5_MUSBA</name>
<dbReference type="GO" id="GO:0046983">
    <property type="term" value="F:protein dimerization activity"/>
    <property type="evidence" value="ECO:0007669"/>
    <property type="project" value="InterPro"/>
</dbReference>
<dbReference type="Proteomes" id="UP000317650">
    <property type="component" value="Chromosome 9"/>
</dbReference>
<dbReference type="EMBL" id="PYDT01000010">
    <property type="protein sequence ID" value="THU47858.1"/>
    <property type="molecule type" value="Genomic_DNA"/>
</dbReference>
<dbReference type="STRING" id="52838.A0A4S8IHP5"/>
<dbReference type="PIRSF" id="PIRSF005739">
    <property type="entry name" value="O-mtase"/>
    <property type="match status" value="1"/>
</dbReference>
<comment type="caution">
    <text evidence="7">The sequence shown here is derived from an EMBL/GenBank/DDBJ whole genome shotgun (WGS) entry which is preliminary data.</text>
</comment>
<evidence type="ECO:0000259" key="6">
    <source>
        <dbReference type="Pfam" id="PF08100"/>
    </source>
</evidence>
<evidence type="ECO:0000256" key="4">
    <source>
        <dbReference type="PIRSR" id="PIRSR005739-1"/>
    </source>
</evidence>
<dbReference type="Pfam" id="PF08100">
    <property type="entry name" value="Dimerisation"/>
    <property type="match status" value="1"/>
</dbReference>
<dbReference type="SUPFAM" id="SSF53335">
    <property type="entry name" value="S-adenosyl-L-methionine-dependent methyltransferases"/>
    <property type="match status" value="1"/>
</dbReference>
<evidence type="ECO:0000313" key="8">
    <source>
        <dbReference type="Proteomes" id="UP000317650"/>
    </source>
</evidence>
<dbReference type="FunFam" id="3.40.50.150:FF:000061">
    <property type="entry name" value="Caffeic acid O-methyltransferase"/>
    <property type="match status" value="1"/>
</dbReference>
<proteinExistence type="predicted"/>
<gene>
    <name evidence="7" type="ORF">C4D60_Mb09t20080</name>
</gene>